<feature type="compositionally biased region" description="Basic and acidic residues" evidence="2">
    <location>
        <begin position="434"/>
        <end position="475"/>
    </location>
</feature>
<gene>
    <name evidence="4" type="ORF">CORC01_04166</name>
</gene>
<organism evidence="4 5">
    <name type="scientific">Colletotrichum orchidophilum</name>
    <dbReference type="NCBI Taxonomy" id="1209926"/>
    <lineage>
        <taxon>Eukaryota</taxon>
        <taxon>Fungi</taxon>
        <taxon>Dikarya</taxon>
        <taxon>Ascomycota</taxon>
        <taxon>Pezizomycotina</taxon>
        <taxon>Sordariomycetes</taxon>
        <taxon>Hypocreomycetidae</taxon>
        <taxon>Glomerellales</taxon>
        <taxon>Glomerellaceae</taxon>
        <taxon>Colletotrichum</taxon>
    </lineage>
</organism>
<dbReference type="EMBL" id="MJBS01000027">
    <property type="protein sequence ID" value="OHF00416.1"/>
    <property type="molecule type" value="Genomic_DNA"/>
</dbReference>
<proteinExistence type="predicted"/>
<feature type="compositionally biased region" description="Pro residues" evidence="2">
    <location>
        <begin position="29"/>
        <end position="40"/>
    </location>
</feature>
<feature type="region of interest" description="Disordered" evidence="2">
    <location>
        <begin position="1"/>
        <end position="72"/>
    </location>
</feature>
<comment type="caution">
    <text evidence="4">The sequence shown here is derived from an EMBL/GenBank/DDBJ whole genome shotgun (WGS) entry which is preliminary data.</text>
</comment>
<dbReference type="GO" id="GO:0006397">
    <property type="term" value="P:mRNA processing"/>
    <property type="evidence" value="ECO:0007669"/>
    <property type="project" value="UniProtKB-KW"/>
</dbReference>
<dbReference type="Gene3D" id="1.20.1390.10">
    <property type="entry name" value="PWI domain"/>
    <property type="match status" value="1"/>
</dbReference>
<reference evidence="4 5" key="1">
    <citation type="submission" date="2016-09" db="EMBL/GenBank/DDBJ databases">
        <authorList>
            <person name="Capua I."/>
            <person name="De Benedictis P."/>
            <person name="Joannis T."/>
            <person name="Lombin L.H."/>
            <person name="Cattoli G."/>
        </authorList>
    </citation>
    <scope>NUCLEOTIDE SEQUENCE [LARGE SCALE GENOMIC DNA]</scope>
    <source>
        <strain evidence="4 5">IMI 309357</strain>
    </source>
</reference>
<feature type="compositionally biased region" description="Basic and acidic residues" evidence="2">
    <location>
        <begin position="349"/>
        <end position="363"/>
    </location>
</feature>
<feature type="domain" description="PWI" evidence="3">
    <location>
        <begin position="659"/>
        <end position="752"/>
    </location>
</feature>
<feature type="compositionally biased region" description="Low complexity" evidence="2">
    <location>
        <begin position="54"/>
        <end position="65"/>
    </location>
</feature>
<evidence type="ECO:0000259" key="3">
    <source>
        <dbReference type="PROSITE" id="PS51025"/>
    </source>
</evidence>
<feature type="region of interest" description="Disordered" evidence="2">
    <location>
        <begin position="93"/>
        <end position="120"/>
    </location>
</feature>
<evidence type="ECO:0000256" key="2">
    <source>
        <dbReference type="SAM" id="MobiDB-lite"/>
    </source>
</evidence>
<keyword evidence="1" id="KW-0507">mRNA processing</keyword>
<accession>A0A1G4BGD5</accession>
<evidence type="ECO:0000313" key="5">
    <source>
        <dbReference type="Proteomes" id="UP000176998"/>
    </source>
</evidence>
<dbReference type="RefSeq" id="XP_022477559.1">
    <property type="nucleotide sequence ID" value="XM_022615814.1"/>
</dbReference>
<dbReference type="STRING" id="1209926.A0A1G4BGD5"/>
<dbReference type="InterPro" id="IPR002483">
    <property type="entry name" value="PWI_dom"/>
</dbReference>
<dbReference type="GeneID" id="34557324"/>
<sequence length="752" mass="83700">MSYNPYGGNPYGPPPTYGGFPGSNGAPGMAPPPGLGPPPGMSSAPGMAPPPGVQQSNNAQANRQSGLPPNFQAPANLPNINFSAPVIRLGTIGGKTGGPDVGRKDNSAPTGGRQGLGMDRGYDQSRAAAREHMQSLVPPTNEEKLRTLFIHKIPDGIRGDEGIEMILNSVGKLRRWDVAASVLSDGKGAKFGFAQYEDADSFAIACDLLRDIEVPLKRQVPSESAPLEGDSFDGVEMVKLQVTIDPNSLKFIESYKEGRGDDGGAESRIKTAKETLKQVIRDLVYPKTASAADGEGDVSMGNSGDNVEVVNIPLAQDDELADIPAEMREVVAAEIAAFRERSNKRDLERLKREEEMEEMERNRNGPSRPSRLDSPPPSNSNNIPVGPRGMHTAPSGPRGHNGSRTTSFVNGGISNADMSIHREDDDTDADDEESYQRELSKQKSEEDKMYLEAERKWVNRERSRAAALEREKERELQDEETLERRIQEQLEREKSWDDDREAVRKNHLYYRDHAGWVKKRQIERADEQARDEADRRAEEDGRRREAADMERARGMADSFLDRQAQEMEQRQQAAASAPAPFKLSLGAAAQRAQAQRVAPQRRTVAEVEGLLDDEEQDSTTRRQLIPIQFEPTTAADKMTEEEISKAVRALAQEIPSEKDGLWNWSVQWDFLDDAIIRDKLRPFVEKKIVEYLGVQEEMLVEVVEEHLRKHGKPSELVEELAAALDDEAEDMVKKLWRMVIFFTESEKRGYPA</sequence>
<keyword evidence="5" id="KW-1185">Reference proteome</keyword>
<dbReference type="OrthoDB" id="6275295at2759"/>
<dbReference type="Pfam" id="PF01480">
    <property type="entry name" value="PWI"/>
    <property type="match status" value="1"/>
</dbReference>
<dbReference type="InterPro" id="IPR052768">
    <property type="entry name" value="RBM25"/>
</dbReference>
<dbReference type="PROSITE" id="PS51025">
    <property type="entry name" value="PWI"/>
    <property type="match status" value="1"/>
</dbReference>
<name>A0A1G4BGD5_9PEZI</name>
<dbReference type="InterPro" id="IPR036483">
    <property type="entry name" value="PWI_dom_sf"/>
</dbReference>
<feature type="compositionally biased region" description="Polar residues" evidence="2">
    <location>
        <begin position="402"/>
        <end position="417"/>
    </location>
</feature>
<feature type="region of interest" description="Disordered" evidence="2">
    <location>
        <begin position="349"/>
        <end position="482"/>
    </location>
</feature>
<dbReference type="PANTHER" id="PTHR18806:SF4">
    <property type="entry name" value="RNA-BINDING PROTEIN 25"/>
    <property type="match status" value="1"/>
</dbReference>
<dbReference type="SUPFAM" id="SSF101233">
    <property type="entry name" value="PWI domain"/>
    <property type="match status" value="1"/>
</dbReference>
<evidence type="ECO:0000256" key="1">
    <source>
        <dbReference type="ARBA" id="ARBA00022664"/>
    </source>
</evidence>
<protein>
    <recommendedName>
        <fullName evidence="3">PWI domain-containing protein</fullName>
    </recommendedName>
</protein>
<dbReference type="GO" id="GO:0003729">
    <property type="term" value="F:mRNA binding"/>
    <property type="evidence" value="ECO:0007669"/>
    <property type="project" value="TreeGrafter"/>
</dbReference>
<dbReference type="SMART" id="SM00311">
    <property type="entry name" value="PWI"/>
    <property type="match status" value="1"/>
</dbReference>
<dbReference type="PANTHER" id="PTHR18806">
    <property type="entry name" value="RBM25 PROTEIN"/>
    <property type="match status" value="1"/>
</dbReference>
<dbReference type="GO" id="GO:0005681">
    <property type="term" value="C:spliceosomal complex"/>
    <property type="evidence" value="ECO:0007669"/>
    <property type="project" value="TreeGrafter"/>
</dbReference>
<dbReference type="Proteomes" id="UP000176998">
    <property type="component" value="Unassembled WGS sequence"/>
</dbReference>
<dbReference type="AlphaFoldDB" id="A0A1G4BGD5"/>
<feature type="region of interest" description="Disordered" evidence="2">
    <location>
        <begin position="520"/>
        <end position="551"/>
    </location>
</feature>
<evidence type="ECO:0000313" key="4">
    <source>
        <dbReference type="EMBL" id="OHF00416.1"/>
    </source>
</evidence>